<evidence type="ECO:0000313" key="1">
    <source>
        <dbReference type="EMBL" id="WGH93594.1"/>
    </source>
</evidence>
<accession>A0AAJ6APU3</accession>
<organism evidence="1 2">
    <name type="scientific">Auritidibacter ignavus</name>
    <dbReference type="NCBI Taxonomy" id="678932"/>
    <lineage>
        <taxon>Bacteria</taxon>
        <taxon>Bacillati</taxon>
        <taxon>Actinomycetota</taxon>
        <taxon>Actinomycetes</taxon>
        <taxon>Micrococcales</taxon>
        <taxon>Micrococcaceae</taxon>
        <taxon>Auritidibacter</taxon>
    </lineage>
</organism>
<dbReference type="GO" id="GO:0008721">
    <property type="term" value="F:D-serine ammonia-lyase activity"/>
    <property type="evidence" value="ECO:0007669"/>
    <property type="project" value="TreeGrafter"/>
</dbReference>
<dbReference type="Gene3D" id="3.20.20.10">
    <property type="entry name" value="Alanine racemase"/>
    <property type="match status" value="1"/>
</dbReference>
<dbReference type="SUPFAM" id="SSF51419">
    <property type="entry name" value="PLP-binding barrel"/>
    <property type="match status" value="1"/>
</dbReference>
<dbReference type="GO" id="GO:0036088">
    <property type="term" value="P:D-serine catabolic process"/>
    <property type="evidence" value="ECO:0007669"/>
    <property type="project" value="TreeGrafter"/>
</dbReference>
<sequence length="426" mass="45534">MTEHTLPAHRQPATPDAATELLGLSDLATTSDTPSAQQRSGFAEMGRAITGFSAPLGVLDRRAFTTNVATLRNRADGIPLRVASKSVRSVPVLHAVLRVPGFQGVLAYSLREAIWLVRDGLDDVVVAYPSVDTAVLTELISDQTLSDAITLMVDHPDHLGLLASVHRQAGSPTHRFRVCLDLDCSYRFAGLHLGTRRSPIHHRQQAVNAARAVIATPALNLVGIMGYEAQVAGVNDTSPAVRMLKKLSVPELTARRGEAVSAIGELTELEFVNGGGTGSVESTRIDPSVTEITVGSGLYASHYFDHYTTFTQRPATYFVLDITRIPAPGYVTAAGGGWIASGAPGPDRLPVPVYPDGLRLTSREGAGEVQTPMTVAAGHQVGIGDRVWMRHTKAGELCEHLNELHVVDGADHLGVVTTYRGEGQVW</sequence>
<dbReference type="AlphaFoldDB" id="A0AAJ6APU3"/>
<dbReference type="EMBL" id="CP122566">
    <property type="protein sequence ID" value="WGH93594.1"/>
    <property type="molecule type" value="Genomic_DNA"/>
</dbReference>
<gene>
    <name evidence="1" type="ORF">QDX21_01975</name>
</gene>
<name>A0AAJ6APU3_9MICC</name>
<dbReference type="Proteomes" id="UP001224674">
    <property type="component" value="Chromosome"/>
</dbReference>
<proteinExistence type="predicted"/>
<keyword evidence="2" id="KW-1185">Reference proteome</keyword>
<dbReference type="CDD" id="cd06813">
    <property type="entry name" value="PLPDE_III_DSD_D-TA_like_2"/>
    <property type="match status" value="1"/>
</dbReference>
<evidence type="ECO:0000313" key="2">
    <source>
        <dbReference type="Proteomes" id="UP001224674"/>
    </source>
</evidence>
<dbReference type="RefSeq" id="WP_279675053.1">
    <property type="nucleotide sequence ID" value="NZ_CP122566.1"/>
</dbReference>
<reference evidence="1 2" key="1">
    <citation type="submission" date="2023-03" db="EMBL/GenBank/DDBJ databases">
        <title>Complete genome sequences of several Auritidibacter ignavus strains isolated from ear infections.</title>
        <authorList>
            <person name="Baehr T."/>
            <person name="Baumhoegger A.M."/>
        </authorList>
    </citation>
    <scope>NUCLEOTIDE SEQUENCE [LARGE SCALE GENOMIC DNA]</scope>
    <source>
        <strain evidence="1 2">BABAE-6</strain>
    </source>
</reference>
<protein>
    <submittedName>
        <fullName evidence="1">Amino acid deaminase/aldolase</fullName>
    </submittedName>
</protein>
<dbReference type="PANTHER" id="PTHR28004:SF2">
    <property type="entry name" value="D-SERINE DEHYDRATASE"/>
    <property type="match status" value="1"/>
</dbReference>
<dbReference type="InterPro" id="IPR051466">
    <property type="entry name" value="D-amino_acid_metab_enzyme"/>
</dbReference>
<dbReference type="PANTHER" id="PTHR28004">
    <property type="entry name" value="ZGC:162816-RELATED"/>
    <property type="match status" value="1"/>
</dbReference>
<dbReference type="InterPro" id="IPR029066">
    <property type="entry name" value="PLP-binding_barrel"/>
</dbReference>